<accession>A0A1Y1LS54</accession>
<keyword evidence="4" id="KW-0732">Signal</keyword>
<name>A0A1Y1LS54_PHOPY</name>
<protein>
    <recommendedName>
        <fullName evidence="8">Gamma-glutamyltransferase</fullName>
    </recommendedName>
</protein>
<dbReference type="Pfam" id="PF01019">
    <property type="entry name" value="G_glu_transpept"/>
    <property type="match status" value="1"/>
</dbReference>
<reference evidence="6 7" key="2">
    <citation type="journal article" date="2018" name="Elife">
        <title>Firefly genomes illuminate parallel origins of bioluminescence in beetles.</title>
        <authorList>
            <person name="Fallon T.R."/>
            <person name="Lower S.E."/>
            <person name="Chang C.H."/>
            <person name="Bessho-Uehara M."/>
            <person name="Martin G.J."/>
            <person name="Bewick A.J."/>
            <person name="Behringer M."/>
            <person name="Debat H.J."/>
            <person name="Wong I."/>
            <person name="Day J.C."/>
            <person name="Suvorov A."/>
            <person name="Silva C.J."/>
            <person name="Stanger-Hall K.F."/>
            <person name="Hall D.W."/>
            <person name="Schmitz R.J."/>
            <person name="Nelson D.R."/>
            <person name="Lewis S.M."/>
            <person name="Shigenobu S."/>
            <person name="Bybee S.M."/>
            <person name="Larracuente A.M."/>
            <person name="Oba Y."/>
            <person name="Weng J.K."/>
        </authorList>
    </citation>
    <scope>NUCLEOTIDE SEQUENCE [LARGE SCALE GENOMIC DNA]</scope>
    <source>
        <strain evidence="6">1611_PpyrPB1</strain>
        <tissue evidence="6">Whole body</tissue>
    </source>
</reference>
<feature type="chain" id="PRO_5011907406" description="Gamma-glutamyltransferase" evidence="4">
    <location>
        <begin position="20"/>
        <end position="557"/>
    </location>
</feature>
<dbReference type="GO" id="GO:0006751">
    <property type="term" value="P:glutathione catabolic process"/>
    <property type="evidence" value="ECO:0007669"/>
    <property type="project" value="InterPro"/>
</dbReference>
<keyword evidence="7" id="KW-1185">Reference proteome</keyword>
<dbReference type="EMBL" id="GEZM01051760">
    <property type="protein sequence ID" value="JAV74714.1"/>
    <property type="molecule type" value="Transcribed_RNA"/>
</dbReference>
<evidence type="ECO:0008006" key="8">
    <source>
        <dbReference type="Google" id="ProtNLM"/>
    </source>
</evidence>
<dbReference type="InterPro" id="IPR043137">
    <property type="entry name" value="GGT_ssub_C"/>
</dbReference>
<feature type="binding site" evidence="3">
    <location>
        <position position="410"/>
    </location>
    <ligand>
        <name>L-glutamate</name>
        <dbReference type="ChEBI" id="CHEBI:29985"/>
    </ligand>
</feature>
<evidence type="ECO:0000256" key="3">
    <source>
        <dbReference type="PIRSR" id="PIRSR600101-2"/>
    </source>
</evidence>
<dbReference type="EMBL" id="VVIM01000010">
    <property type="protein sequence ID" value="KAB0792869.1"/>
    <property type="molecule type" value="Genomic_DNA"/>
</dbReference>
<dbReference type="FunCoup" id="A0A1Y1LS54">
    <property type="interactions" value="126"/>
</dbReference>
<reference evidence="5" key="1">
    <citation type="journal article" date="2016" name="Sci. Rep.">
        <title>Molecular characterization of firefly nuptial gifts: a multi-omics approach sheds light on postcopulatory sexual selection.</title>
        <authorList>
            <person name="Al-Wathiqui N."/>
            <person name="Fallon T.R."/>
            <person name="South A."/>
            <person name="Weng J.K."/>
            <person name="Lewis S.M."/>
        </authorList>
    </citation>
    <scope>NUCLEOTIDE SEQUENCE</scope>
</reference>
<proteinExistence type="predicted"/>
<dbReference type="InterPro" id="IPR000101">
    <property type="entry name" value="GGT_peptidase"/>
</dbReference>
<dbReference type="InterPro" id="IPR029055">
    <property type="entry name" value="Ntn_hydrolases_N"/>
</dbReference>
<dbReference type="OrthoDB" id="1081007at2759"/>
<dbReference type="GO" id="GO:0036374">
    <property type="term" value="F:glutathione hydrolase activity"/>
    <property type="evidence" value="ECO:0007669"/>
    <property type="project" value="InterPro"/>
</dbReference>
<dbReference type="SUPFAM" id="SSF56235">
    <property type="entry name" value="N-terminal nucleophile aminohydrolases (Ntn hydrolases)"/>
    <property type="match status" value="1"/>
</dbReference>
<feature type="binding site" evidence="3">
    <location>
        <position position="94"/>
    </location>
    <ligand>
        <name>L-glutamate</name>
        <dbReference type="ChEBI" id="CHEBI:29985"/>
    </ligand>
</feature>
<feature type="active site" description="Nucleophile" evidence="2">
    <location>
        <position position="368"/>
    </location>
</feature>
<sequence length="557" mass="59889">MSFQLWLLPVLLTLPEAFGLRECSFPCGGVVSNAPHCGAVGRDLMAQGGSAVDAAIGTLLCEGVAIPHCMGIGGGFLMTVYDRETKTVHTLNARETAPAAATVNMFGGNAALASKGGLSVAVPGEIRGYWEAHQRYGKLPWAELFKPSIKFARHGYEVTPFMASVFKQEEAQLQGDVGLRDIFINPKTNKPYTVGQFIRNEKLAETLEIVAEQGESALYDGVLTKAFVEDIQNLGGIITEEDMRSYRPLWGAPISTTLPNQHTLYSVAPPGSGAILILILNMLNGLLDVKNIETVENWHRIIESFKFGYGRRTEMGDPNFVPSMKSFISNITSKETAAFLRSQISDDTTFGNPVHYGAKVQQVNIHGTANMVVMGSNGDAVAVTSTINQNFGAGRVSLSTGIILNDEMDDFSAPNVTNYYGMPPCEANFITPGKRPVSSMAPSIVLDKHGEVALVVGAAGGTKITLTTALVTLRNIFFKESVPKAVASKRLLHQLFPMHIMAEPGFNEDILEGLAALGHIIKESKPDGFSAVTAIGKRNGKVKGSFDPRRGGQVSLI</sequence>
<dbReference type="FunFam" id="3.60.20.40:FF:000001">
    <property type="entry name" value="Gamma-glutamyltranspeptidase 1"/>
    <property type="match status" value="1"/>
</dbReference>
<evidence type="ECO:0000256" key="4">
    <source>
        <dbReference type="SAM" id="SignalP"/>
    </source>
</evidence>
<evidence type="ECO:0000313" key="5">
    <source>
        <dbReference type="EMBL" id="JAV74715.1"/>
    </source>
</evidence>
<feature type="binding site" evidence="3">
    <location>
        <begin position="438"/>
        <end position="439"/>
    </location>
    <ligand>
        <name>L-glutamate</name>
        <dbReference type="ChEBI" id="CHEBI:29985"/>
    </ligand>
</feature>
<dbReference type="PANTHER" id="PTHR11686">
    <property type="entry name" value="GAMMA GLUTAMYL TRANSPEPTIDASE"/>
    <property type="match status" value="1"/>
</dbReference>
<keyword evidence="1" id="KW-1202">Platelet aggregation activating toxin</keyword>
<gene>
    <name evidence="6" type="ORF">PPYR_14828</name>
</gene>
<dbReference type="AlphaFoldDB" id="A0A1Y1LS54"/>
<evidence type="ECO:0000256" key="2">
    <source>
        <dbReference type="PIRSR" id="PIRSR600101-1"/>
    </source>
</evidence>
<reference evidence="6" key="3">
    <citation type="submission" date="2019-08" db="EMBL/GenBank/DDBJ databases">
        <authorList>
            <consortium name="Photinus pyralis genome working group"/>
            <person name="Fallon T.R."/>
            <person name="Sander Lower S.E."/>
            <person name="Weng J.-K."/>
        </authorList>
    </citation>
    <scope>NUCLEOTIDE SEQUENCE</scope>
    <source>
        <strain evidence="6">1611_PpyrPB1</strain>
        <tissue evidence="6">Whole body</tissue>
    </source>
</reference>
<dbReference type="InterPro" id="IPR043138">
    <property type="entry name" value="GGT_lsub"/>
</dbReference>
<dbReference type="FunFam" id="1.10.246.130:FF:000001">
    <property type="entry name" value="Gamma-glutamyltransferase 5 isoform 1"/>
    <property type="match status" value="1"/>
</dbReference>
<evidence type="ECO:0000313" key="7">
    <source>
        <dbReference type="Proteomes" id="UP000327044"/>
    </source>
</evidence>
<feature type="binding site" evidence="3">
    <location>
        <position position="461"/>
    </location>
    <ligand>
        <name>L-glutamate</name>
        <dbReference type="ChEBI" id="CHEBI:29985"/>
    </ligand>
</feature>
<evidence type="ECO:0000256" key="1">
    <source>
        <dbReference type="ARBA" id="ARBA00084097"/>
    </source>
</evidence>
<dbReference type="InParanoid" id="A0A1Y1LS54"/>
<keyword evidence="1" id="KW-1199">Hemostasis impairing toxin</keyword>
<dbReference type="PRINTS" id="PR01210">
    <property type="entry name" value="GGTRANSPTASE"/>
</dbReference>
<keyword evidence="1" id="KW-0800">Toxin</keyword>
<dbReference type="Proteomes" id="UP000327044">
    <property type="component" value="Unassembled WGS sequence"/>
</dbReference>
<dbReference type="Gene3D" id="3.60.20.40">
    <property type="match status" value="1"/>
</dbReference>
<dbReference type="EMBL" id="GEZM01051759">
    <property type="protein sequence ID" value="JAV74715.1"/>
    <property type="molecule type" value="Transcribed_RNA"/>
</dbReference>
<dbReference type="GO" id="GO:0005886">
    <property type="term" value="C:plasma membrane"/>
    <property type="evidence" value="ECO:0007669"/>
    <property type="project" value="TreeGrafter"/>
</dbReference>
<organism evidence="5">
    <name type="scientific">Photinus pyralis</name>
    <name type="common">Common eastern firefly</name>
    <name type="synonym">Lampyris pyralis</name>
    <dbReference type="NCBI Taxonomy" id="7054"/>
    <lineage>
        <taxon>Eukaryota</taxon>
        <taxon>Metazoa</taxon>
        <taxon>Ecdysozoa</taxon>
        <taxon>Arthropoda</taxon>
        <taxon>Hexapoda</taxon>
        <taxon>Insecta</taxon>
        <taxon>Pterygota</taxon>
        <taxon>Neoptera</taxon>
        <taxon>Endopterygota</taxon>
        <taxon>Coleoptera</taxon>
        <taxon>Polyphaga</taxon>
        <taxon>Elateriformia</taxon>
        <taxon>Elateroidea</taxon>
        <taxon>Lampyridae</taxon>
        <taxon>Lampyrinae</taxon>
        <taxon>Photinus</taxon>
    </lineage>
</organism>
<feature type="signal peptide" evidence="4">
    <location>
        <begin position="1"/>
        <end position="19"/>
    </location>
</feature>
<dbReference type="Gene3D" id="1.10.246.130">
    <property type="match status" value="1"/>
</dbReference>
<dbReference type="PANTHER" id="PTHR11686:SF72">
    <property type="entry name" value="GAMMA-GLUTAMYL TRANSPEPTIDASE, ISOFORM A"/>
    <property type="match status" value="1"/>
</dbReference>
<feature type="binding site" evidence="3">
    <location>
        <begin position="386"/>
        <end position="388"/>
    </location>
    <ligand>
        <name>L-glutamate</name>
        <dbReference type="ChEBI" id="CHEBI:29985"/>
    </ligand>
</feature>
<evidence type="ECO:0000313" key="6">
    <source>
        <dbReference type="EMBL" id="KAB0792869.1"/>
    </source>
</evidence>